<evidence type="ECO:0000256" key="2">
    <source>
        <dbReference type="ARBA" id="ARBA00022801"/>
    </source>
</evidence>
<evidence type="ECO:0000256" key="3">
    <source>
        <dbReference type="PIRSR" id="PIRSR605502-1"/>
    </source>
</evidence>
<dbReference type="RefSeq" id="WP_154381082.1">
    <property type="nucleotide sequence ID" value="NZ_WKJJ01000026.1"/>
</dbReference>
<organism evidence="4 5">
    <name type="scientific">Pseudoduganella rivuli</name>
    <dbReference type="NCBI Taxonomy" id="2666085"/>
    <lineage>
        <taxon>Bacteria</taxon>
        <taxon>Pseudomonadati</taxon>
        <taxon>Pseudomonadota</taxon>
        <taxon>Betaproteobacteria</taxon>
        <taxon>Burkholderiales</taxon>
        <taxon>Oxalobacteraceae</taxon>
        <taxon>Telluria group</taxon>
        <taxon>Pseudoduganella</taxon>
    </lineage>
</organism>
<dbReference type="InterPro" id="IPR005502">
    <property type="entry name" value="Ribosyl_crysJ1"/>
</dbReference>
<evidence type="ECO:0000313" key="5">
    <source>
        <dbReference type="Proteomes" id="UP000446768"/>
    </source>
</evidence>
<dbReference type="PANTHER" id="PTHR16222">
    <property type="entry name" value="ADP-RIBOSYLGLYCOHYDROLASE"/>
    <property type="match status" value="1"/>
</dbReference>
<feature type="binding site" evidence="3">
    <location>
        <position position="48"/>
    </location>
    <ligand>
        <name>Mg(2+)</name>
        <dbReference type="ChEBI" id="CHEBI:18420"/>
        <label>1</label>
    </ligand>
</feature>
<dbReference type="InterPro" id="IPR050792">
    <property type="entry name" value="ADP-ribosylglycohydrolase"/>
</dbReference>
<dbReference type="Pfam" id="PF03747">
    <property type="entry name" value="ADP_ribosyl_GH"/>
    <property type="match status" value="1"/>
</dbReference>
<evidence type="ECO:0000313" key="4">
    <source>
        <dbReference type="EMBL" id="MRV75998.1"/>
    </source>
</evidence>
<protein>
    <recommendedName>
        <fullName evidence="6">ADP-ribosylglycohydrolase family protein</fullName>
    </recommendedName>
</protein>
<feature type="binding site" evidence="3">
    <location>
        <position position="254"/>
    </location>
    <ligand>
        <name>Mg(2+)</name>
        <dbReference type="ChEBI" id="CHEBI:18420"/>
        <label>1</label>
    </ligand>
</feature>
<feature type="binding site" evidence="3">
    <location>
        <position position="257"/>
    </location>
    <ligand>
        <name>Mg(2+)</name>
        <dbReference type="ChEBI" id="CHEBI:18420"/>
        <label>1</label>
    </ligand>
</feature>
<comment type="cofactor">
    <cofactor evidence="3">
        <name>Mg(2+)</name>
        <dbReference type="ChEBI" id="CHEBI:18420"/>
    </cofactor>
    <text evidence="3">Binds 2 magnesium ions per subunit.</text>
</comment>
<gene>
    <name evidence="4" type="ORF">GJ700_30220</name>
</gene>
<evidence type="ECO:0008006" key="6">
    <source>
        <dbReference type="Google" id="ProtNLM"/>
    </source>
</evidence>
<feature type="binding site" evidence="3">
    <location>
        <position position="256"/>
    </location>
    <ligand>
        <name>Mg(2+)</name>
        <dbReference type="ChEBI" id="CHEBI:18420"/>
        <label>1</label>
    </ligand>
</feature>
<keyword evidence="2" id="KW-0378">Hydrolase</keyword>
<dbReference type="Gene3D" id="1.10.4080.10">
    <property type="entry name" value="ADP-ribosylation/Crystallin J1"/>
    <property type="match status" value="1"/>
</dbReference>
<dbReference type="EMBL" id="WKJJ01000026">
    <property type="protein sequence ID" value="MRV75998.1"/>
    <property type="molecule type" value="Genomic_DNA"/>
</dbReference>
<comment type="caution">
    <text evidence="4">The sequence shown here is derived from an EMBL/GenBank/DDBJ whole genome shotgun (WGS) entry which is preliminary data.</text>
</comment>
<dbReference type="AlphaFoldDB" id="A0A7X2IV08"/>
<proteinExistence type="inferred from homology"/>
<comment type="similarity">
    <text evidence="1">Belongs to the ADP-ribosylglycohydrolase family.</text>
</comment>
<dbReference type="InterPro" id="IPR036705">
    <property type="entry name" value="Ribosyl_crysJ1_sf"/>
</dbReference>
<dbReference type="PANTHER" id="PTHR16222:SF24">
    <property type="entry name" value="ADP-RIBOSYLHYDROLASE ARH3"/>
    <property type="match status" value="1"/>
</dbReference>
<keyword evidence="3" id="KW-0460">Magnesium</keyword>
<sequence length="306" mass="32486">MSLEKYQGCLLGLALGDALGAPYEGGPLERTLWRLIGTTSKGEMRWTDDTQMSLDLAESLAEHRALNADDVARRFAASYHWSRGYGPGAARLLKRIRRGMHWQQANRAIYPEGSYGNGGAMRAPVIGLYFAQRPGMLLDAARTSASITHAHPLGIEGAVLLASATALALAGEEPLALLRQAASHCSSEAFVTRMAIAEKWLAAGDAPAARDVARALGNKISASESCVTGVYAALRFMHQPFLDMLRFIAAGSGDVDTISAMAGAVWGAANGAGKLPAAQLEKIEQRDRLMHAAAVLYGNRPGNALS</sequence>
<name>A0A7X2IV08_9BURK</name>
<dbReference type="Proteomes" id="UP000446768">
    <property type="component" value="Unassembled WGS sequence"/>
</dbReference>
<feature type="binding site" evidence="3">
    <location>
        <position position="49"/>
    </location>
    <ligand>
        <name>Mg(2+)</name>
        <dbReference type="ChEBI" id="CHEBI:18420"/>
        <label>1</label>
    </ligand>
</feature>
<dbReference type="GO" id="GO:0016787">
    <property type="term" value="F:hydrolase activity"/>
    <property type="evidence" value="ECO:0007669"/>
    <property type="project" value="UniProtKB-KW"/>
</dbReference>
<keyword evidence="5" id="KW-1185">Reference proteome</keyword>
<keyword evidence="3" id="KW-0479">Metal-binding</keyword>
<dbReference type="SUPFAM" id="SSF101478">
    <property type="entry name" value="ADP-ribosylglycohydrolase"/>
    <property type="match status" value="1"/>
</dbReference>
<dbReference type="GO" id="GO:0046872">
    <property type="term" value="F:metal ion binding"/>
    <property type="evidence" value="ECO:0007669"/>
    <property type="project" value="UniProtKB-KW"/>
</dbReference>
<feature type="binding site" evidence="3">
    <location>
        <position position="47"/>
    </location>
    <ligand>
        <name>Mg(2+)</name>
        <dbReference type="ChEBI" id="CHEBI:18420"/>
        <label>1</label>
    </ligand>
</feature>
<reference evidence="4 5" key="1">
    <citation type="submission" date="2019-11" db="EMBL/GenBank/DDBJ databases">
        <title>Novel species isolated from a subtropical stream in China.</title>
        <authorList>
            <person name="Lu H."/>
        </authorList>
    </citation>
    <scope>NUCLEOTIDE SEQUENCE [LARGE SCALE GENOMIC DNA]</scope>
    <source>
        <strain evidence="4 5">FT92W</strain>
    </source>
</reference>
<evidence type="ECO:0000256" key="1">
    <source>
        <dbReference type="ARBA" id="ARBA00010702"/>
    </source>
</evidence>
<accession>A0A7X2IV08</accession>